<dbReference type="EMBL" id="JBIBSM010000022">
    <property type="protein sequence ID" value="MFF8280512.1"/>
    <property type="molecule type" value="Genomic_DNA"/>
</dbReference>
<dbReference type="Gene3D" id="3.30.2010.20">
    <property type="match status" value="1"/>
</dbReference>
<reference evidence="2 3" key="1">
    <citation type="submission" date="2024-10" db="EMBL/GenBank/DDBJ databases">
        <title>The Natural Products Discovery Center: Release of the First 8490 Sequenced Strains for Exploring Actinobacteria Biosynthetic Diversity.</title>
        <authorList>
            <person name="Kalkreuter E."/>
            <person name="Kautsar S.A."/>
            <person name="Yang D."/>
            <person name="Bader C.D."/>
            <person name="Teijaro C.N."/>
            <person name="Fluegel L."/>
            <person name="Davis C.M."/>
            <person name="Simpson J.R."/>
            <person name="Lauterbach L."/>
            <person name="Steele A.D."/>
            <person name="Gui C."/>
            <person name="Meng S."/>
            <person name="Li G."/>
            <person name="Viehrig K."/>
            <person name="Ye F."/>
            <person name="Su P."/>
            <person name="Kiefer A.F."/>
            <person name="Nichols A."/>
            <person name="Cepeda A.J."/>
            <person name="Yan W."/>
            <person name="Fan B."/>
            <person name="Jiang Y."/>
            <person name="Adhikari A."/>
            <person name="Zheng C.-J."/>
            <person name="Schuster L."/>
            <person name="Cowan T.M."/>
            <person name="Smanski M.J."/>
            <person name="Chevrette M.G."/>
            <person name="De Carvalho L.P.S."/>
            <person name="Shen B."/>
        </authorList>
    </citation>
    <scope>NUCLEOTIDE SEQUENCE [LARGE SCALE GENOMIC DNA]</scope>
    <source>
        <strain evidence="2 3">NPDC015755</strain>
    </source>
</reference>
<dbReference type="InterPro" id="IPR038555">
    <property type="entry name" value="Zincin_1_sf"/>
</dbReference>
<dbReference type="Proteomes" id="UP001603013">
    <property type="component" value="Unassembled WGS sequence"/>
</dbReference>
<feature type="region of interest" description="Disordered" evidence="1">
    <location>
        <begin position="1"/>
        <end position="58"/>
    </location>
</feature>
<feature type="compositionally biased region" description="Basic residues" evidence="1">
    <location>
        <begin position="35"/>
        <end position="44"/>
    </location>
</feature>
<dbReference type="CDD" id="cd12954">
    <property type="entry name" value="MMP_TTHA0227_like_1"/>
    <property type="match status" value="1"/>
</dbReference>
<evidence type="ECO:0000256" key="1">
    <source>
        <dbReference type="SAM" id="MobiDB-lite"/>
    </source>
</evidence>
<dbReference type="InterPro" id="IPR010428">
    <property type="entry name" value="Zincin_1"/>
</dbReference>
<dbReference type="Pfam" id="PF06262">
    <property type="entry name" value="Zincin_1"/>
    <property type="match status" value="1"/>
</dbReference>
<protein>
    <submittedName>
        <fullName evidence="2">Metallopeptidase family protein</fullName>
    </submittedName>
</protein>
<name>A0ABW6YKW8_9ACTN</name>
<gene>
    <name evidence="2" type="ORF">ACF05T_31225</name>
</gene>
<dbReference type="RefSeq" id="WP_158987872.1">
    <property type="nucleotide sequence ID" value="NZ_BMTO01000020.1"/>
</dbReference>
<feature type="compositionally biased region" description="Low complexity" evidence="1">
    <location>
        <begin position="8"/>
        <end position="21"/>
    </location>
</feature>
<accession>A0ABW6YKW8</accession>
<evidence type="ECO:0000313" key="3">
    <source>
        <dbReference type="Proteomes" id="UP001603013"/>
    </source>
</evidence>
<comment type="caution">
    <text evidence="2">The sequence shown here is derived from an EMBL/GenBank/DDBJ whole genome shotgun (WGS) entry which is preliminary data.</text>
</comment>
<keyword evidence="3" id="KW-1185">Reference proteome</keyword>
<dbReference type="SUPFAM" id="SSF55486">
    <property type="entry name" value="Metalloproteases ('zincins'), catalytic domain"/>
    <property type="match status" value="1"/>
</dbReference>
<proteinExistence type="predicted"/>
<sequence length="164" mass="17975">MDSPVPPSHSSRPAEPPAAESHAADSRPAPPEPRTRRRDRHGRGMRGPVAPPQVPLSTSRADTFRDLVLDSVERLERHWPQLADVEFMVLDVPPSVPGESVPLGGSAPAEKDGPARVVVYRRPVEIRSKSRDERALLVHEVVVEQVAELLGLSPESVDPRYGQD</sequence>
<organism evidence="2 3">
    <name type="scientific">Streptomyces lateritius</name>
    <dbReference type="NCBI Taxonomy" id="67313"/>
    <lineage>
        <taxon>Bacteria</taxon>
        <taxon>Bacillati</taxon>
        <taxon>Actinomycetota</taxon>
        <taxon>Actinomycetes</taxon>
        <taxon>Kitasatosporales</taxon>
        <taxon>Streptomycetaceae</taxon>
        <taxon>Streptomyces</taxon>
    </lineage>
</organism>
<evidence type="ECO:0000313" key="2">
    <source>
        <dbReference type="EMBL" id="MFF8280512.1"/>
    </source>
</evidence>